<gene>
    <name evidence="1" type="ORF">LCGC14_0995230</name>
</gene>
<reference evidence="1" key="1">
    <citation type="journal article" date="2015" name="Nature">
        <title>Complex archaea that bridge the gap between prokaryotes and eukaryotes.</title>
        <authorList>
            <person name="Spang A."/>
            <person name="Saw J.H."/>
            <person name="Jorgensen S.L."/>
            <person name="Zaremba-Niedzwiedzka K."/>
            <person name="Martijn J."/>
            <person name="Lind A.E."/>
            <person name="van Eijk R."/>
            <person name="Schleper C."/>
            <person name="Guy L."/>
            <person name="Ettema T.J."/>
        </authorList>
    </citation>
    <scope>NUCLEOTIDE SEQUENCE</scope>
</reference>
<protein>
    <submittedName>
        <fullName evidence="1">Uncharacterized protein</fullName>
    </submittedName>
</protein>
<dbReference type="AlphaFoldDB" id="A0A0F9N4M4"/>
<comment type="caution">
    <text evidence="1">The sequence shown here is derived from an EMBL/GenBank/DDBJ whole genome shotgun (WGS) entry which is preliminary data.</text>
</comment>
<proteinExistence type="predicted"/>
<organism evidence="1">
    <name type="scientific">marine sediment metagenome</name>
    <dbReference type="NCBI Taxonomy" id="412755"/>
    <lineage>
        <taxon>unclassified sequences</taxon>
        <taxon>metagenomes</taxon>
        <taxon>ecological metagenomes</taxon>
    </lineage>
</organism>
<sequence>MNADKYLEIEVDAEGEYMDGDVALHMPRSVSEVSTDNGVILWRVEITQKTSGNMRPQVRAMQYYAIASNSWVACELSVAKHESLYCNSKITCIRITSPRENVLFDKEL</sequence>
<evidence type="ECO:0000313" key="1">
    <source>
        <dbReference type="EMBL" id="KKN14520.1"/>
    </source>
</evidence>
<accession>A0A0F9N4M4</accession>
<name>A0A0F9N4M4_9ZZZZ</name>
<dbReference type="EMBL" id="LAZR01003807">
    <property type="protein sequence ID" value="KKN14520.1"/>
    <property type="molecule type" value="Genomic_DNA"/>
</dbReference>